<evidence type="ECO:0000256" key="2">
    <source>
        <dbReference type="ARBA" id="ARBA00005745"/>
    </source>
</evidence>
<name>A0A238J674_9RHOB</name>
<evidence type="ECO:0000313" key="10">
    <source>
        <dbReference type="Proteomes" id="UP000225972"/>
    </source>
</evidence>
<evidence type="ECO:0000256" key="3">
    <source>
        <dbReference type="ARBA" id="ARBA00022475"/>
    </source>
</evidence>
<keyword evidence="4 7" id="KW-0812">Transmembrane</keyword>
<keyword evidence="6 7" id="KW-0472">Membrane</keyword>
<dbReference type="Pfam" id="PF00482">
    <property type="entry name" value="T2SSF"/>
    <property type="match status" value="2"/>
</dbReference>
<dbReference type="Gene3D" id="1.20.81.30">
    <property type="entry name" value="Type II secretion system (T2SS), domain F"/>
    <property type="match status" value="2"/>
</dbReference>
<dbReference type="Proteomes" id="UP000225972">
    <property type="component" value="Unassembled WGS sequence"/>
</dbReference>
<evidence type="ECO:0000256" key="1">
    <source>
        <dbReference type="ARBA" id="ARBA00004651"/>
    </source>
</evidence>
<evidence type="ECO:0000256" key="4">
    <source>
        <dbReference type="ARBA" id="ARBA00022692"/>
    </source>
</evidence>
<dbReference type="RefSeq" id="WP_235871883.1">
    <property type="nucleotide sequence ID" value="NZ_FXXP01000001.1"/>
</dbReference>
<evidence type="ECO:0000256" key="6">
    <source>
        <dbReference type="ARBA" id="ARBA00023136"/>
    </source>
</evidence>
<feature type="transmembrane region" description="Helical" evidence="7">
    <location>
        <begin position="224"/>
        <end position="244"/>
    </location>
</feature>
<feature type="domain" description="Type II secretion system protein GspF" evidence="8">
    <location>
        <begin position="71"/>
        <end position="191"/>
    </location>
</feature>
<evidence type="ECO:0000313" key="9">
    <source>
        <dbReference type="EMBL" id="SMX26089.1"/>
    </source>
</evidence>
<dbReference type="InterPro" id="IPR003004">
    <property type="entry name" value="GspF/PilC"/>
</dbReference>
<dbReference type="PANTHER" id="PTHR30012:SF0">
    <property type="entry name" value="TYPE II SECRETION SYSTEM PROTEIN F-RELATED"/>
    <property type="match status" value="1"/>
</dbReference>
<keyword evidence="10" id="KW-1185">Reference proteome</keyword>
<dbReference type="EMBL" id="FXXP01000001">
    <property type="protein sequence ID" value="SMX26089.1"/>
    <property type="molecule type" value="Genomic_DNA"/>
</dbReference>
<accession>A0A238J674</accession>
<dbReference type="PANTHER" id="PTHR30012">
    <property type="entry name" value="GENERAL SECRETION PATHWAY PROTEIN"/>
    <property type="match status" value="1"/>
</dbReference>
<feature type="transmembrane region" description="Helical" evidence="7">
    <location>
        <begin position="376"/>
        <end position="397"/>
    </location>
</feature>
<evidence type="ECO:0000259" key="8">
    <source>
        <dbReference type="Pfam" id="PF00482"/>
    </source>
</evidence>
<dbReference type="GO" id="GO:0005886">
    <property type="term" value="C:plasma membrane"/>
    <property type="evidence" value="ECO:0007669"/>
    <property type="project" value="UniProtKB-SubCell"/>
</dbReference>
<feature type="transmembrane region" description="Helical" evidence="7">
    <location>
        <begin position="169"/>
        <end position="192"/>
    </location>
</feature>
<dbReference type="AlphaFoldDB" id="A0A238J674"/>
<dbReference type="PRINTS" id="PR00812">
    <property type="entry name" value="BCTERIALGSPF"/>
</dbReference>
<proteinExistence type="inferred from homology"/>
<feature type="domain" description="Type II secretion system protein GspF" evidence="8">
    <location>
        <begin position="274"/>
        <end position="395"/>
    </location>
</feature>
<evidence type="ECO:0000256" key="7">
    <source>
        <dbReference type="SAM" id="Phobius"/>
    </source>
</evidence>
<reference evidence="10" key="1">
    <citation type="submission" date="2017-05" db="EMBL/GenBank/DDBJ databases">
        <authorList>
            <person name="Rodrigo-Torres L."/>
            <person name="Arahal R. D."/>
            <person name="Lucena T."/>
        </authorList>
    </citation>
    <scope>NUCLEOTIDE SEQUENCE [LARGE SCALE GENOMIC DNA]</scope>
    <source>
        <strain evidence="10">CECT 8649</strain>
    </source>
</reference>
<dbReference type="InterPro" id="IPR018076">
    <property type="entry name" value="T2SS_GspF_dom"/>
</dbReference>
<dbReference type="GO" id="GO:0015628">
    <property type="term" value="P:protein secretion by the type II secretion system"/>
    <property type="evidence" value="ECO:0007669"/>
    <property type="project" value="TreeGrafter"/>
</dbReference>
<keyword evidence="5 7" id="KW-1133">Transmembrane helix</keyword>
<comment type="similarity">
    <text evidence="2">Belongs to the GSP F family.</text>
</comment>
<keyword evidence="3" id="KW-1003">Cell membrane</keyword>
<comment type="subcellular location">
    <subcellularLocation>
        <location evidence="1">Cell membrane</location>
        <topology evidence="1">Multi-pass membrane protein</topology>
    </subcellularLocation>
</comment>
<evidence type="ECO:0000256" key="5">
    <source>
        <dbReference type="ARBA" id="ARBA00022989"/>
    </source>
</evidence>
<protein>
    <submittedName>
        <fullName evidence="9">Type II secretion system protein F</fullName>
    </submittedName>
</protein>
<organism evidence="9 10">
    <name type="scientific">Pelagimonas phthalicica</name>
    <dbReference type="NCBI Taxonomy" id="1037362"/>
    <lineage>
        <taxon>Bacteria</taxon>
        <taxon>Pseudomonadati</taxon>
        <taxon>Pseudomonadota</taxon>
        <taxon>Alphaproteobacteria</taxon>
        <taxon>Rhodobacterales</taxon>
        <taxon>Roseobacteraceae</taxon>
        <taxon>Pelagimonas</taxon>
    </lineage>
</organism>
<dbReference type="InterPro" id="IPR042094">
    <property type="entry name" value="T2SS_GspF_sf"/>
</dbReference>
<gene>
    <name evidence="9" type="primary">epsF_2</name>
    <name evidence="9" type="ORF">TRP8649_00162</name>
</gene>
<sequence length="405" mass="43262">MRAYSYVAYTSAGRKKTGTIVAETETHATEQLARQDLFPAEISEAKQGGLKSSLSFGRTARRLSPDLQIVFTRQMAVMLAAELPVDEALEAVRNGGHPALEAVAARSRAELLDGAPLSQALERSGAGFAPYVFASLRAGEDAGELAAVFQELANHLEELSIGKSKIATALIYPGFVAAVSLLVCGILMVNVAPEIVSMFEMTGRDLPPLTVTVMAISDFLFGNWQIVLAILGAVILLITAIPYFPALRRLRDNTALKLPVLGKLARMSEAVQYMRTLALVLGSRHAVLSAVESAASVLNIDQFQSEAQAVSQAIRQGRSLASALEELSFLPPVARQLISAGEISVRLAPMTDRAATLTEHQLQTERKRIAALLEPLLMMLVGALVLVVVLAVLLPVFDLQAAVAG</sequence>